<sequence length="72" mass="7681">MPRDPCEKVSSNRKSGKSQVGLGQHHMGVLGKGMGTVLVGWGVWESAMGVMVFWRESGLRVVRAGVGVWGIG</sequence>
<dbReference type="AlphaFoldDB" id="A0A699K2C4"/>
<evidence type="ECO:0000313" key="2">
    <source>
        <dbReference type="EMBL" id="GFA72831.1"/>
    </source>
</evidence>
<gene>
    <name evidence="2" type="ORF">Tci_644803</name>
</gene>
<feature type="region of interest" description="Disordered" evidence="1">
    <location>
        <begin position="1"/>
        <end position="24"/>
    </location>
</feature>
<feature type="non-terminal residue" evidence="2">
    <location>
        <position position="72"/>
    </location>
</feature>
<reference evidence="2" key="1">
    <citation type="journal article" date="2019" name="Sci. Rep.">
        <title>Draft genome of Tanacetum cinerariifolium, the natural source of mosquito coil.</title>
        <authorList>
            <person name="Yamashiro T."/>
            <person name="Shiraishi A."/>
            <person name="Satake H."/>
            <person name="Nakayama K."/>
        </authorList>
    </citation>
    <scope>NUCLEOTIDE SEQUENCE</scope>
</reference>
<organism evidence="2">
    <name type="scientific">Tanacetum cinerariifolium</name>
    <name type="common">Dalmatian daisy</name>
    <name type="synonym">Chrysanthemum cinerariifolium</name>
    <dbReference type="NCBI Taxonomy" id="118510"/>
    <lineage>
        <taxon>Eukaryota</taxon>
        <taxon>Viridiplantae</taxon>
        <taxon>Streptophyta</taxon>
        <taxon>Embryophyta</taxon>
        <taxon>Tracheophyta</taxon>
        <taxon>Spermatophyta</taxon>
        <taxon>Magnoliopsida</taxon>
        <taxon>eudicotyledons</taxon>
        <taxon>Gunneridae</taxon>
        <taxon>Pentapetalae</taxon>
        <taxon>asterids</taxon>
        <taxon>campanulids</taxon>
        <taxon>Asterales</taxon>
        <taxon>Asteraceae</taxon>
        <taxon>Asteroideae</taxon>
        <taxon>Anthemideae</taxon>
        <taxon>Anthemidinae</taxon>
        <taxon>Tanacetum</taxon>
    </lineage>
</organism>
<accession>A0A699K2C4</accession>
<evidence type="ECO:0000256" key="1">
    <source>
        <dbReference type="SAM" id="MobiDB-lite"/>
    </source>
</evidence>
<comment type="caution">
    <text evidence="2">The sequence shown here is derived from an EMBL/GenBank/DDBJ whole genome shotgun (WGS) entry which is preliminary data.</text>
</comment>
<protein>
    <submittedName>
        <fullName evidence="2">Uncharacterized protein</fullName>
    </submittedName>
</protein>
<name>A0A699K2C4_TANCI</name>
<dbReference type="EMBL" id="BKCJ010476696">
    <property type="protein sequence ID" value="GFA72831.1"/>
    <property type="molecule type" value="Genomic_DNA"/>
</dbReference>
<proteinExistence type="predicted"/>